<evidence type="ECO:0000313" key="2">
    <source>
        <dbReference type="EMBL" id="MFC3674051.1"/>
    </source>
</evidence>
<organism evidence="2 3">
    <name type="scientific">Ferrovibrio xuzhouensis</name>
    <dbReference type="NCBI Taxonomy" id="1576914"/>
    <lineage>
        <taxon>Bacteria</taxon>
        <taxon>Pseudomonadati</taxon>
        <taxon>Pseudomonadota</taxon>
        <taxon>Alphaproteobacteria</taxon>
        <taxon>Rhodospirillales</taxon>
        <taxon>Rhodospirillaceae</taxon>
        <taxon>Ferrovibrio</taxon>
    </lineage>
</organism>
<evidence type="ECO:0000313" key="3">
    <source>
        <dbReference type="Proteomes" id="UP001595711"/>
    </source>
</evidence>
<feature type="chain" id="PRO_5046909815" description="Choice-of-anchor G family protein" evidence="1">
    <location>
        <begin position="28"/>
        <end position="299"/>
    </location>
</feature>
<dbReference type="RefSeq" id="WP_379720292.1">
    <property type="nucleotide sequence ID" value="NZ_JBHRYJ010000001.1"/>
</dbReference>
<feature type="signal peptide" evidence="1">
    <location>
        <begin position="1"/>
        <end position="27"/>
    </location>
</feature>
<sequence length="299" mass="30051">MNTKTHLTLLSGAAAVALLATAPAAMAFDQTRWEWSVTQTDDSTTTRQATLNALPTGLASIDKMQVYVGNPDAQASADSQVTLPASLDPADAMTDLGTVEVGAAAYGNVNASDSTVALNGSIGQFQVGGIDPTAADPLATDPLTVDATAAASGNTSRLVMETLMNQAATGLITPHQTTASADAVGIKDALVDVEARAVSNSSSLTLTPEPAEALDPATIDPAVGGSYPLLTDALMTADVTQFSLGDVRTTALGSAQTIGDVSNLGALDRPIMRVNATSIGNLSTASVAVGGNLTDPVAP</sequence>
<keyword evidence="3" id="KW-1185">Reference proteome</keyword>
<evidence type="ECO:0000256" key="1">
    <source>
        <dbReference type="SAM" id="SignalP"/>
    </source>
</evidence>
<reference evidence="3" key="1">
    <citation type="journal article" date="2019" name="Int. J. Syst. Evol. Microbiol.">
        <title>The Global Catalogue of Microorganisms (GCM) 10K type strain sequencing project: providing services to taxonomists for standard genome sequencing and annotation.</title>
        <authorList>
            <consortium name="The Broad Institute Genomics Platform"/>
            <consortium name="The Broad Institute Genome Sequencing Center for Infectious Disease"/>
            <person name="Wu L."/>
            <person name="Ma J."/>
        </authorList>
    </citation>
    <scope>NUCLEOTIDE SEQUENCE [LARGE SCALE GENOMIC DNA]</scope>
    <source>
        <strain evidence="3">KCTC 42182</strain>
    </source>
</reference>
<evidence type="ECO:0008006" key="4">
    <source>
        <dbReference type="Google" id="ProtNLM"/>
    </source>
</evidence>
<comment type="caution">
    <text evidence="2">The sequence shown here is derived from an EMBL/GenBank/DDBJ whole genome shotgun (WGS) entry which is preliminary data.</text>
</comment>
<dbReference type="Proteomes" id="UP001595711">
    <property type="component" value="Unassembled WGS sequence"/>
</dbReference>
<keyword evidence="1" id="KW-0732">Signal</keyword>
<name>A0ABV7V9C2_9PROT</name>
<protein>
    <recommendedName>
        <fullName evidence="4">Choice-of-anchor G family protein</fullName>
    </recommendedName>
</protein>
<accession>A0ABV7V9C2</accession>
<gene>
    <name evidence="2" type="ORF">ACFOOQ_00760</name>
</gene>
<dbReference type="EMBL" id="JBHRYJ010000001">
    <property type="protein sequence ID" value="MFC3674051.1"/>
    <property type="molecule type" value="Genomic_DNA"/>
</dbReference>
<proteinExistence type="predicted"/>